<dbReference type="Pfam" id="PF14602">
    <property type="entry name" value="Hexapep_2"/>
    <property type="match status" value="1"/>
</dbReference>
<dbReference type="SUPFAM" id="SSF51161">
    <property type="entry name" value="Trimeric LpxA-like enzymes"/>
    <property type="match status" value="1"/>
</dbReference>
<dbReference type="AlphaFoldDB" id="A0A9W4CKG6"/>
<dbReference type="InterPro" id="IPR011004">
    <property type="entry name" value="Trimer_LpxA-like_sf"/>
</dbReference>
<dbReference type="Proteomes" id="UP001153719">
    <property type="component" value="Chromosome"/>
</dbReference>
<dbReference type="GO" id="GO:0043886">
    <property type="term" value="F:structural constituent of carboxysome shell"/>
    <property type="evidence" value="ECO:0007669"/>
    <property type="project" value="UniProtKB-ARBA"/>
</dbReference>
<protein>
    <submittedName>
        <fullName evidence="1">UDP-2-acetamido-3-amino-2,3-dideoxy-D-glucuronate N-acetyltransferase</fullName>
        <ecNumber evidence="1">2.3.1.201</ecNumber>
    </submittedName>
</protein>
<dbReference type="KEGG" id="ppsu:NO713_02405"/>
<dbReference type="InterPro" id="IPR050179">
    <property type="entry name" value="Trans_hexapeptide_repeat"/>
</dbReference>
<dbReference type="GO" id="GO:0031470">
    <property type="term" value="C:carboxysome"/>
    <property type="evidence" value="ECO:0007669"/>
    <property type="project" value="UniProtKB-ARBA"/>
</dbReference>
<evidence type="ECO:0000313" key="1">
    <source>
        <dbReference type="EMBL" id="CAD5948594.1"/>
    </source>
</evidence>
<gene>
    <name evidence="1" type="primary">wbpD</name>
    <name evidence="1" type="ORF">NO713_02405</name>
</gene>
<keyword evidence="1" id="KW-0808">Transferase</keyword>
<dbReference type="CDD" id="cd03358">
    <property type="entry name" value="LbH_WxcM_N_like"/>
    <property type="match status" value="1"/>
</dbReference>
<dbReference type="EMBL" id="LR882967">
    <property type="protein sequence ID" value="CAD5948594.1"/>
    <property type="molecule type" value="Genomic_DNA"/>
</dbReference>
<dbReference type="Pfam" id="PF00132">
    <property type="entry name" value="Hexapep"/>
    <property type="match status" value="1"/>
</dbReference>
<reference evidence="1" key="1">
    <citation type="submission" date="2020-09" db="EMBL/GenBank/DDBJ databases">
        <authorList>
            <person name="Blom J."/>
        </authorList>
    </citation>
    <scope>NUCLEOTIDE SEQUENCE</scope>
    <source>
        <strain evidence="1">No.713</strain>
    </source>
</reference>
<name>A0A9W4CKG6_9CYAN</name>
<keyword evidence="2" id="KW-1185">Reference proteome</keyword>
<dbReference type="InterPro" id="IPR001451">
    <property type="entry name" value="Hexapep"/>
</dbReference>
<dbReference type="RefSeq" id="WP_254173806.1">
    <property type="nucleotide sequence ID" value="NZ_LR882967.1"/>
</dbReference>
<proteinExistence type="predicted"/>
<sequence length="192" mass="20541">MADYFVHESAYLDDGAKVGEGTKIWHFCHVMGKAKIGKNCSLGQNVLVSNNVVIGNGCKIQNNVSLYEGVILEDYVFCGPSMVFTNIKTPRSEFPRNTSNDYLTTLVKRGASIGANATIVCGITLHECAFVAAGAVVTKDVPAFGMVAGVPAKLIGWMSAYGDVLEFDAEGYAVDSIGVKYQKVCAVEVKQV</sequence>
<keyword evidence="1" id="KW-0012">Acyltransferase</keyword>
<dbReference type="PANTHER" id="PTHR43300">
    <property type="entry name" value="ACETYLTRANSFERASE"/>
    <property type="match status" value="1"/>
</dbReference>
<accession>A0A9W4CKG6</accession>
<organism evidence="1 2">
    <name type="scientific">Planktothrix pseudagardhii</name>
    <dbReference type="NCBI Taxonomy" id="132604"/>
    <lineage>
        <taxon>Bacteria</taxon>
        <taxon>Bacillati</taxon>
        <taxon>Cyanobacteriota</taxon>
        <taxon>Cyanophyceae</taxon>
        <taxon>Oscillatoriophycideae</taxon>
        <taxon>Oscillatoriales</taxon>
        <taxon>Microcoleaceae</taxon>
        <taxon>Planktothrix</taxon>
    </lineage>
</organism>
<dbReference type="GO" id="GO:0016746">
    <property type="term" value="F:acyltransferase activity"/>
    <property type="evidence" value="ECO:0007669"/>
    <property type="project" value="UniProtKB-KW"/>
</dbReference>
<dbReference type="EC" id="2.3.1.201" evidence="1"/>
<dbReference type="Gene3D" id="2.160.10.10">
    <property type="entry name" value="Hexapeptide repeat proteins"/>
    <property type="match status" value="1"/>
</dbReference>
<evidence type="ECO:0000313" key="2">
    <source>
        <dbReference type="Proteomes" id="UP001153719"/>
    </source>
</evidence>
<dbReference type="PANTHER" id="PTHR43300:SF4">
    <property type="entry name" value="ACYL-[ACYL-CARRIER-PROTEIN]--UDP-N-ACETYLGLUCOSAMINE O-ACYLTRANSFERASE"/>
    <property type="match status" value="1"/>
</dbReference>